<evidence type="ECO:0000313" key="1">
    <source>
        <dbReference type="EMBL" id="MDC9591884.1"/>
    </source>
</evidence>
<sequence length="120" mass="12718">PQPLSTATSRQAINAQLIAKANAQASAGSSLAGLKSQLSAFTSARQSALQHVTDAMNGLAGKSATVWAFSGKGNGTHIAEKLRQNIPEPDAVYTLATLFVGDDIRPLERMLHEPNYHPRP</sequence>
<keyword evidence="2" id="KW-1185">Reference proteome</keyword>
<gene>
    <name evidence="1" type="ORF">PSI23_22090</name>
</gene>
<dbReference type="EMBL" id="JAQRFI010000247">
    <property type="protein sequence ID" value="MDC9591884.1"/>
    <property type="molecule type" value="Genomic_DNA"/>
</dbReference>
<dbReference type="Proteomes" id="UP001217178">
    <property type="component" value="Unassembled WGS sequence"/>
</dbReference>
<accession>A0ABT5LQ04</accession>
<organism evidence="1 2">
    <name type="scientific">Xenorhabdus yunnanensis</name>
    <dbReference type="NCBI Taxonomy" id="3025878"/>
    <lineage>
        <taxon>Bacteria</taxon>
        <taxon>Pseudomonadati</taxon>
        <taxon>Pseudomonadota</taxon>
        <taxon>Gammaproteobacteria</taxon>
        <taxon>Enterobacterales</taxon>
        <taxon>Morganellaceae</taxon>
        <taxon>Xenorhabdus</taxon>
    </lineage>
</organism>
<name>A0ABT5LQ04_9GAMM</name>
<comment type="caution">
    <text evidence="1">The sequence shown here is derived from an EMBL/GenBank/DDBJ whole genome shotgun (WGS) entry which is preliminary data.</text>
</comment>
<evidence type="ECO:0000313" key="2">
    <source>
        <dbReference type="Proteomes" id="UP001217178"/>
    </source>
</evidence>
<evidence type="ECO:0008006" key="3">
    <source>
        <dbReference type="Google" id="ProtNLM"/>
    </source>
</evidence>
<reference evidence="1 2" key="1">
    <citation type="submission" date="2023-02" db="EMBL/GenBank/DDBJ databases">
        <title>Entomopathogenic bacteria.</title>
        <authorList>
            <person name="Machado R.A."/>
        </authorList>
    </citation>
    <scope>NUCLEOTIDE SEQUENCE [LARGE SCALE GENOMIC DNA]</scope>
    <source>
        <strain evidence="1 2">XENO-10</strain>
    </source>
</reference>
<feature type="non-terminal residue" evidence="1">
    <location>
        <position position="1"/>
    </location>
</feature>
<protein>
    <recommendedName>
        <fullName evidence="3">Phage tail protein</fullName>
    </recommendedName>
</protein>
<proteinExistence type="predicted"/>